<dbReference type="GO" id="GO:0004140">
    <property type="term" value="F:dephospho-CoA kinase activity"/>
    <property type="evidence" value="ECO:0007669"/>
    <property type="project" value="UniProtKB-UniRule"/>
</dbReference>
<comment type="caution">
    <text evidence="7">The sequence shown here is derived from an EMBL/GenBank/DDBJ whole genome shotgun (WGS) entry which is preliminary data.</text>
</comment>
<dbReference type="PROSITE" id="PS51219">
    <property type="entry name" value="DPCK"/>
    <property type="match status" value="1"/>
</dbReference>
<evidence type="ECO:0000256" key="1">
    <source>
        <dbReference type="ARBA" id="ARBA00009018"/>
    </source>
</evidence>
<dbReference type="RefSeq" id="WP_068760866.1">
    <property type="nucleotide sequence ID" value="NZ_LXIE01000001.1"/>
</dbReference>
<gene>
    <name evidence="5" type="primary">coaE</name>
    <name evidence="7" type="ORF">A7A78_02635</name>
</gene>
<dbReference type="EMBL" id="LXIE01000001">
    <property type="protein sequence ID" value="OAD92823.1"/>
    <property type="molecule type" value="Genomic_DNA"/>
</dbReference>
<comment type="catalytic activity">
    <reaction evidence="5">
        <text>3'-dephospho-CoA + ATP = ADP + CoA + H(+)</text>
        <dbReference type="Rhea" id="RHEA:18245"/>
        <dbReference type="ChEBI" id="CHEBI:15378"/>
        <dbReference type="ChEBI" id="CHEBI:30616"/>
        <dbReference type="ChEBI" id="CHEBI:57287"/>
        <dbReference type="ChEBI" id="CHEBI:57328"/>
        <dbReference type="ChEBI" id="CHEBI:456216"/>
        <dbReference type="EC" id="2.7.1.24"/>
    </reaction>
</comment>
<dbReference type="GO" id="GO:0005524">
    <property type="term" value="F:ATP binding"/>
    <property type="evidence" value="ECO:0007669"/>
    <property type="project" value="UniProtKB-UniRule"/>
</dbReference>
<dbReference type="SUPFAM" id="SSF52540">
    <property type="entry name" value="P-loop containing nucleoside triphosphate hydrolases"/>
    <property type="match status" value="1"/>
</dbReference>
<evidence type="ECO:0000256" key="3">
    <source>
        <dbReference type="ARBA" id="ARBA00022840"/>
    </source>
</evidence>
<sequence length="191" mass="21566">MKIVGLTGGIGSGKTTVAKFFSELGVPVYIADVEAKKLTNSSLVIRRKLISLLGEKTYDDGVLNRKYVADKIFNDKELLNSVNAIIHPKVAAHFKKWAFRQTSPYVIKEAAILFENGSYMDCDLVILVKAPKSLRIKRLKNRDNASEEEIEQRMNNQWSDSKKEKLADIIIENIDLKTTQQKVESIHSSLK</sequence>
<dbReference type="STRING" id="1385699.A7A78_02635"/>
<dbReference type="PANTHER" id="PTHR10695">
    <property type="entry name" value="DEPHOSPHO-COA KINASE-RELATED"/>
    <property type="match status" value="1"/>
</dbReference>
<dbReference type="HAMAP" id="MF_00376">
    <property type="entry name" value="Dephospho_CoA_kinase"/>
    <property type="match status" value="1"/>
</dbReference>
<evidence type="ECO:0000256" key="5">
    <source>
        <dbReference type="HAMAP-Rule" id="MF_00376"/>
    </source>
</evidence>
<evidence type="ECO:0000256" key="6">
    <source>
        <dbReference type="NCBIfam" id="TIGR00152"/>
    </source>
</evidence>
<comment type="subcellular location">
    <subcellularLocation>
        <location evidence="5">Cytoplasm</location>
    </subcellularLocation>
</comment>
<protein>
    <recommendedName>
        <fullName evidence="5 6">Dephospho-CoA kinase</fullName>
        <ecNumber evidence="5 6">2.7.1.24</ecNumber>
    </recommendedName>
    <alternativeName>
        <fullName evidence="5">Dephosphocoenzyme A kinase</fullName>
    </alternativeName>
</protein>
<dbReference type="AlphaFoldDB" id="A0A1A9LI27"/>
<dbReference type="OrthoDB" id="9812943at2"/>
<dbReference type="PANTHER" id="PTHR10695:SF46">
    <property type="entry name" value="BIFUNCTIONAL COENZYME A SYNTHASE-RELATED"/>
    <property type="match status" value="1"/>
</dbReference>
<dbReference type="GO" id="GO:0005737">
    <property type="term" value="C:cytoplasm"/>
    <property type="evidence" value="ECO:0007669"/>
    <property type="project" value="UniProtKB-SubCell"/>
</dbReference>
<keyword evidence="2 5" id="KW-0547">Nucleotide-binding</keyword>
<evidence type="ECO:0000313" key="8">
    <source>
        <dbReference type="Proteomes" id="UP000077552"/>
    </source>
</evidence>
<accession>A0A1A9LI27</accession>
<keyword evidence="4 5" id="KW-0173">Coenzyme A biosynthesis</keyword>
<dbReference type="Proteomes" id="UP000077552">
    <property type="component" value="Unassembled WGS sequence"/>
</dbReference>
<proteinExistence type="inferred from homology"/>
<comment type="function">
    <text evidence="5">Catalyzes the phosphorylation of the 3'-hydroxyl group of dephosphocoenzyme A to form coenzyme A.</text>
</comment>
<keyword evidence="8" id="KW-1185">Reference proteome</keyword>
<dbReference type="InterPro" id="IPR027417">
    <property type="entry name" value="P-loop_NTPase"/>
</dbReference>
<comment type="similarity">
    <text evidence="1 5">Belongs to the CoaE family.</text>
</comment>
<organism evidence="7 8">
    <name type="scientific">Aequorivita soesokkakensis</name>
    <dbReference type="NCBI Taxonomy" id="1385699"/>
    <lineage>
        <taxon>Bacteria</taxon>
        <taxon>Pseudomonadati</taxon>
        <taxon>Bacteroidota</taxon>
        <taxon>Flavobacteriia</taxon>
        <taxon>Flavobacteriales</taxon>
        <taxon>Flavobacteriaceae</taxon>
        <taxon>Aequorivita</taxon>
    </lineage>
</organism>
<dbReference type="Pfam" id="PF01121">
    <property type="entry name" value="CoaE"/>
    <property type="match status" value="1"/>
</dbReference>
<dbReference type="InterPro" id="IPR001977">
    <property type="entry name" value="Depp_CoAkinase"/>
</dbReference>
<evidence type="ECO:0000256" key="2">
    <source>
        <dbReference type="ARBA" id="ARBA00022741"/>
    </source>
</evidence>
<keyword evidence="3 5" id="KW-0067">ATP-binding</keyword>
<evidence type="ECO:0000313" key="7">
    <source>
        <dbReference type="EMBL" id="OAD92823.1"/>
    </source>
</evidence>
<dbReference type="GO" id="GO:0015937">
    <property type="term" value="P:coenzyme A biosynthetic process"/>
    <property type="evidence" value="ECO:0007669"/>
    <property type="project" value="UniProtKB-UniRule"/>
</dbReference>
<dbReference type="Gene3D" id="3.40.50.300">
    <property type="entry name" value="P-loop containing nucleotide triphosphate hydrolases"/>
    <property type="match status" value="1"/>
</dbReference>
<dbReference type="UniPathway" id="UPA00241">
    <property type="reaction ID" value="UER00356"/>
</dbReference>
<feature type="binding site" evidence="5">
    <location>
        <begin position="11"/>
        <end position="16"/>
    </location>
    <ligand>
        <name>ATP</name>
        <dbReference type="ChEBI" id="CHEBI:30616"/>
    </ligand>
</feature>
<dbReference type="EC" id="2.7.1.24" evidence="5 6"/>
<reference evidence="7 8" key="1">
    <citation type="submission" date="2016-05" db="EMBL/GenBank/DDBJ databases">
        <title>Genome sequencing of Vitellibacter soesokkakensis RSSK-12.</title>
        <authorList>
            <person name="Thevarajoo S."/>
            <person name="Selvaratnam C."/>
            <person name="Goh K.M."/>
            <person name="Chan K.-G."/>
            <person name="Chong C.S."/>
        </authorList>
    </citation>
    <scope>NUCLEOTIDE SEQUENCE [LARGE SCALE GENOMIC DNA]</scope>
    <source>
        <strain evidence="7 8">RSSK-12</strain>
    </source>
</reference>
<keyword evidence="5" id="KW-0963">Cytoplasm</keyword>
<dbReference type="NCBIfam" id="TIGR00152">
    <property type="entry name" value="dephospho-CoA kinase"/>
    <property type="match status" value="1"/>
</dbReference>
<name>A0A1A9LI27_9FLAO</name>
<keyword evidence="5" id="KW-0808">Transferase</keyword>
<keyword evidence="5 7" id="KW-0418">Kinase</keyword>
<comment type="pathway">
    <text evidence="5">Cofactor biosynthesis; coenzyme A biosynthesis; CoA from (R)-pantothenate: step 5/5.</text>
</comment>
<dbReference type="CDD" id="cd02022">
    <property type="entry name" value="DPCK"/>
    <property type="match status" value="1"/>
</dbReference>
<evidence type="ECO:0000256" key="4">
    <source>
        <dbReference type="ARBA" id="ARBA00022993"/>
    </source>
</evidence>